<dbReference type="InterPro" id="IPR000725">
    <property type="entry name" value="Olfact_rcpt"/>
</dbReference>
<dbReference type="InterPro" id="IPR000276">
    <property type="entry name" value="GPCR_Rhodpsn"/>
</dbReference>
<comment type="caution">
    <text evidence="16">The sequence shown here is derived from an EMBL/GenBank/DDBJ whole genome shotgun (WGS) entry which is preliminary data.</text>
</comment>
<accession>A0AAV6YLA3</accession>
<dbReference type="FunFam" id="1.20.1070.10:FF:000001">
    <property type="entry name" value="Olfactory receptor"/>
    <property type="match status" value="1"/>
</dbReference>
<keyword evidence="7 13" id="KW-0297">G-protein coupled receptor</keyword>
<keyword evidence="2 14" id="KW-1003">Cell membrane</keyword>
<evidence type="ECO:0000256" key="10">
    <source>
        <dbReference type="ARBA" id="ARBA00023170"/>
    </source>
</evidence>
<keyword evidence="9" id="KW-1015">Disulfide bond</keyword>
<name>A0AAV6YLA3_ENGPU</name>
<dbReference type="AlphaFoldDB" id="A0AAV6YLA3"/>
<keyword evidence="8 14" id="KW-0472">Membrane</keyword>
<dbReference type="PRINTS" id="PR00245">
    <property type="entry name" value="OLFACTORYR"/>
</dbReference>
<keyword evidence="3 14" id="KW-0716">Sensory transduction</keyword>
<dbReference type="InterPro" id="IPR017452">
    <property type="entry name" value="GPCR_Rhodpsn_7TM"/>
</dbReference>
<evidence type="ECO:0000256" key="5">
    <source>
        <dbReference type="ARBA" id="ARBA00022725"/>
    </source>
</evidence>
<feature type="transmembrane region" description="Helical" evidence="14">
    <location>
        <begin position="237"/>
        <end position="260"/>
    </location>
</feature>
<dbReference type="Pfam" id="PF13853">
    <property type="entry name" value="7tm_4"/>
    <property type="match status" value="1"/>
</dbReference>
<evidence type="ECO:0000313" key="17">
    <source>
        <dbReference type="Proteomes" id="UP000824782"/>
    </source>
</evidence>
<evidence type="ECO:0000256" key="2">
    <source>
        <dbReference type="ARBA" id="ARBA00022475"/>
    </source>
</evidence>
<reference evidence="16" key="1">
    <citation type="thesis" date="2020" institute="ProQuest LLC" country="789 East Eisenhower Parkway, Ann Arbor, MI, USA">
        <title>Comparative Genomics and Chromosome Evolution.</title>
        <authorList>
            <person name="Mudd A.B."/>
        </authorList>
    </citation>
    <scope>NUCLEOTIDE SEQUENCE</scope>
    <source>
        <strain evidence="16">237g6f4</strain>
        <tissue evidence="16">Blood</tissue>
    </source>
</reference>
<feature type="transmembrane region" description="Helical" evidence="14">
    <location>
        <begin position="275"/>
        <end position="292"/>
    </location>
</feature>
<feature type="transmembrane region" description="Helical" evidence="14">
    <location>
        <begin position="198"/>
        <end position="225"/>
    </location>
</feature>
<dbReference type="PRINTS" id="PR00237">
    <property type="entry name" value="GPCRRHODOPSN"/>
</dbReference>
<evidence type="ECO:0000256" key="11">
    <source>
        <dbReference type="ARBA" id="ARBA00023180"/>
    </source>
</evidence>
<comment type="similarity">
    <text evidence="13">Belongs to the G-protein coupled receptor 1 family.</text>
</comment>
<dbReference type="PANTHER" id="PTHR24242">
    <property type="entry name" value="G-PROTEIN COUPLED RECEPTOR"/>
    <property type="match status" value="1"/>
</dbReference>
<keyword evidence="6 14" id="KW-1133">Transmembrane helix</keyword>
<dbReference type="GO" id="GO:0004930">
    <property type="term" value="F:G protein-coupled receptor activity"/>
    <property type="evidence" value="ECO:0007669"/>
    <property type="project" value="UniProtKB-KW"/>
</dbReference>
<dbReference type="EMBL" id="WNYA01023084">
    <property type="protein sequence ID" value="KAG8538209.1"/>
    <property type="molecule type" value="Genomic_DNA"/>
</dbReference>
<feature type="domain" description="G-protein coupled receptors family 1 profile" evidence="15">
    <location>
        <begin position="41"/>
        <end position="290"/>
    </location>
</feature>
<keyword evidence="4 13" id="KW-0812">Transmembrane</keyword>
<keyword evidence="5 14" id="KW-0552">Olfaction</keyword>
<sequence>MNIESNTTVKEFILLGFHVEQKLQWFLFCVFFFMYTSTITGNTIIIIVIWQTSKLHSPMYLFLGNFSFMEMCYSSVTMPKMLTDLASGNKEISVIGCVTQLYFFFVLGAIENYFLAVMAYDRYLAICNPLRYLAIMSNRFCHQLVLITWLVSFTGSFVPMYLLSKLSFCGRNEIDNFFCDASPIFNLSCTNTSVLKSYFFILVWIIVFSCLLFIILSYLHIILVILKIPSNNGRRKVFSTCGSHFTVVILYYGSVISMYIRPNHGYTFVFDKCLSVFYAIVTPFLNPIIYSLRNKSIREAIKLYKWSHWKEHIL</sequence>
<evidence type="ECO:0000256" key="14">
    <source>
        <dbReference type="RuleBase" id="RU363047"/>
    </source>
</evidence>
<gene>
    <name evidence="16" type="ORF">GDO81_023101</name>
</gene>
<evidence type="ECO:0000256" key="8">
    <source>
        <dbReference type="ARBA" id="ARBA00023136"/>
    </source>
</evidence>
<keyword evidence="12 13" id="KW-0807">Transducer</keyword>
<feature type="transmembrane region" description="Helical" evidence="14">
    <location>
        <begin position="140"/>
        <end position="162"/>
    </location>
</feature>
<keyword evidence="17" id="KW-1185">Reference proteome</keyword>
<dbReference type="Proteomes" id="UP000824782">
    <property type="component" value="Unassembled WGS sequence"/>
</dbReference>
<evidence type="ECO:0000256" key="13">
    <source>
        <dbReference type="RuleBase" id="RU000688"/>
    </source>
</evidence>
<evidence type="ECO:0000256" key="4">
    <source>
        <dbReference type="ARBA" id="ARBA00022692"/>
    </source>
</evidence>
<evidence type="ECO:0000256" key="12">
    <source>
        <dbReference type="ARBA" id="ARBA00023224"/>
    </source>
</evidence>
<evidence type="ECO:0000256" key="9">
    <source>
        <dbReference type="ARBA" id="ARBA00023157"/>
    </source>
</evidence>
<protein>
    <recommendedName>
        <fullName evidence="14">Olfactory receptor</fullName>
    </recommendedName>
</protein>
<evidence type="ECO:0000313" key="16">
    <source>
        <dbReference type="EMBL" id="KAG8538209.1"/>
    </source>
</evidence>
<feature type="transmembrane region" description="Helical" evidence="14">
    <location>
        <begin position="25"/>
        <end position="50"/>
    </location>
</feature>
<feature type="transmembrane region" description="Helical" evidence="14">
    <location>
        <begin position="101"/>
        <end position="120"/>
    </location>
</feature>
<evidence type="ECO:0000256" key="3">
    <source>
        <dbReference type="ARBA" id="ARBA00022606"/>
    </source>
</evidence>
<evidence type="ECO:0000256" key="1">
    <source>
        <dbReference type="ARBA" id="ARBA00004651"/>
    </source>
</evidence>
<dbReference type="PANTHER" id="PTHR24242:SF359">
    <property type="entry name" value="ODORANT RECEPTOR-RELATED"/>
    <property type="match status" value="1"/>
</dbReference>
<evidence type="ECO:0000256" key="7">
    <source>
        <dbReference type="ARBA" id="ARBA00023040"/>
    </source>
</evidence>
<comment type="subcellular location">
    <subcellularLocation>
        <location evidence="1 14">Cell membrane</location>
        <topology evidence="1 14">Multi-pass membrane protein</topology>
    </subcellularLocation>
</comment>
<dbReference type="PROSITE" id="PS50262">
    <property type="entry name" value="G_PROTEIN_RECEP_F1_2"/>
    <property type="match status" value="1"/>
</dbReference>
<dbReference type="Gene3D" id="1.20.1070.10">
    <property type="entry name" value="Rhodopsin 7-helix transmembrane proteins"/>
    <property type="match status" value="1"/>
</dbReference>
<keyword evidence="10 13" id="KW-0675">Receptor</keyword>
<dbReference type="SUPFAM" id="SSF81321">
    <property type="entry name" value="Family A G protein-coupled receptor-like"/>
    <property type="match status" value="1"/>
</dbReference>
<organism evidence="16 17">
    <name type="scientific">Engystomops pustulosus</name>
    <name type="common">Tungara frog</name>
    <name type="synonym">Physalaemus pustulosus</name>
    <dbReference type="NCBI Taxonomy" id="76066"/>
    <lineage>
        <taxon>Eukaryota</taxon>
        <taxon>Metazoa</taxon>
        <taxon>Chordata</taxon>
        <taxon>Craniata</taxon>
        <taxon>Vertebrata</taxon>
        <taxon>Euteleostomi</taxon>
        <taxon>Amphibia</taxon>
        <taxon>Batrachia</taxon>
        <taxon>Anura</taxon>
        <taxon>Neobatrachia</taxon>
        <taxon>Hyloidea</taxon>
        <taxon>Leptodactylidae</taxon>
        <taxon>Leiuperinae</taxon>
        <taxon>Engystomops</taxon>
    </lineage>
</organism>
<dbReference type="InterPro" id="IPR050939">
    <property type="entry name" value="Olfactory_GPCR1"/>
</dbReference>
<evidence type="ECO:0000256" key="6">
    <source>
        <dbReference type="ARBA" id="ARBA00022989"/>
    </source>
</evidence>
<dbReference type="CDD" id="cd13954">
    <property type="entry name" value="7tmA_OR"/>
    <property type="match status" value="1"/>
</dbReference>
<keyword evidence="11" id="KW-0325">Glycoprotein</keyword>
<proteinExistence type="inferred from homology"/>
<dbReference type="GO" id="GO:0004984">
    <property type="term" value="F:olfactory receptor activity"/>
    <property type="evidence" value="ECO:0007669"/>
    <property type="project" value="InterPro"/>
</dbReference>
<evidence type="ECO:0000259" key="15">
    <source>
        <dbReference type="PROSITE" id="PS50262"/>
    </source>
</evidence>
<dbReference type="PROSITE" id="PS00237">
    <property type="entry name" value="G_PROTEIN_RECEP_F1_1"/>
    <property type="match status" value="1"/>
</dbReference>
<dbReference type="GO" id="GO:0005886">
    <property type="term" value="C:plasma membrane"/>
    <property type="evidence" value="ECO:0007669"/>
    <property type="project" value="UniProtKB-SubCell"/>
</dbReference>